<evidence type="ECO:0000313" key="3">
    <source>
        <dbReference type="Proteomes" id="UP000308197"/>
    </source>
</evidence>
<dbReference type="STRING" id="1314778.A0A5C3NZC6"/>
<name>A0A5C3NZC6_9APHY</name>
<sequence length="215" mass="23849">MGIVLGGLCFLCETEGASAEGLGRESLHMCQFCPSLVLSSRDRGTLLNHVGAHILFDPRVDCFSTPCGFCLSPSDSCVMYVKKGKGAHQGDRLDFDRSRCPAKYSLSITRTSKESSRSPCSNVPLRCPLCPKNSAAVWKYNMRYHLARAHQQDPEQYTSLWKLSDAETAAMKALYEAKSRSTKRKRQTEKASKFAKEISEGHVCKLALRYANSPS</sequence>
<dbReference type="AlphaFoldDB" id="A0A5C3NZC6"/>
<reference evidence="2 3" key="1">
    <citation type="journal article" date="2019" name="Nat. Ecol. Evol.">
        <title>Megaphylogeny resolves global patterns of mushroom evolution.</title>
        <authorList>
            <person name="Varga T."/>
            <person name="Krizsan K."/>
            <person name="Foldi C."/>
            <person name="Dima B."/>
            <person name="Sanchez-Garcia M."/>
            <person name="Sanchez-Ramirez S."/>
            <person name="Szollosi G.J."/>
            <person name="Szarkandi J.G."/>
            <person name="Papp V."/>
            <person name="Albert L."/>
            <person name="Andreopoulos W."/>
            <person name="Angelini C."/>
            <person name="Antonin V."/>
            <person name="Barry K.W."/>
            <person name="Bougher N.L."/>
            <person name="Buchanan P."/>
            <person name="Buyck B."/>
            <person name="Bense V."/>
            <person name="Catcheside P."/>
            <person name="Chovatia M."/>
            <person name="Cooper J."/>
            <person name="Damon W."/>
            <person name="Desjardin D."/>
            <person name="Finy P."/>
            <person name="Geml J."/>
            <person name="Haridas S."/>
            <person name="Hughes K."/>
            <person name="Justo A."/>
            <person name="Karasinski D."/>
            <person name="Kautmanova I."/>
            <person name="Kiss B."/>
            <person name="Kocsube S."/>
            <person name="Kotiranta H."/>
            <person name="LaButti K.M."/>
            <person name="Lechner B.E."/>
            <person name="Liimatainen K."/>
            <person name="Lipzen A."/>
            <person name="Lukacs Z."/>
            <person name="Mihaltcheva S."/>
            <person name="Morgado L.N."/>
            <person name="Niskanen T."/>
            <person name="Noordeloos M.E."/>
            <person name="Ohm R.A."/>
            <person name="Ortiz-Santana B."/>
            <person name="Ovrebo C."/>
            <person name="Racz N."/>
            <person name="Riley R."/>
            <person name="Savchenko A."/>
            <person name="Shiryaev A."/>
            <person name="Soop K."/>
            <person name="Spirin V."/>
            <person name="Szebenyi C."/>
            <person name="Tomsovsky M."/>
            <person name="Tulloss R.E."/>
            <person name="Uehling J."/>
            <person name="Grigoriev I.V."/>
            <person name="Vagvolgyi C."/>
            <person name="Papp T."/>
            <person name="Martin F.M."/>
            <person name="Miettinen O."/>
            <person name="Hibbett D.S."/>
            <person name="Nagy L.G."/>
        </authorList>
    </citation>
    <scope>NUCLEOTIDE SEQUENCE [LARGE SCALE GENOMIC DNA]</scope>
    <source>
        <strain evidence="2 3">HHB13444</strain>
    </source>
</reference>
<protein>
    <recommendedName>
        <fullName evidence="4">C2H2-type domain-containing protein</fullName>
    </recommendedName>
</protein>
<evidence type="ECO:0000256" key="1">
    <source>
        <dbReference type="SAM" id="SignalP"/>
    </source>
</evidence>
<dbReference type="EMBL" id="ML211610">
    <property type="protein sequence ID" value="TFK81390.1"/>
    <property type="molecule type" value="Genomic_DNA"/>
</dbReference>
<evidence type="ECO:0008006" key="4">
    <source>
        <dbReference type="Google" id="ProtNLM"/>
    </source>
</evidence>
<keyword evidence="1" id="KW-0732">Signal</keyword>
<dbReference type="InParanoid" id="A0A5C3NZC6"/>
<feature type="signal peptide" evidence="1">
    <location>
        <begin position="1"/>
        <end position="19"/>
    </location>
</feature>
<gene>
    <name evidence="2" type="ORF">K466DRAFT_502203</name>
</gene>
<evidence type="ECO:0000313" key="2">
    <source>
        <dbReference type="EMBL" id="TFK81390.1"/>
    </source>
</evidence>
<organism evidence="2 3">
    <name type="scientific">Polyporus arcularius HHB13444</name>
    <dbReference type="NCBI Taxonomy" id="1314778"/>
    <lineage>
        <taxon>Eukaryota</taxon>
        <taxon>Fungi</taxon>
        <taxon>Dikarya</taxon>
        <taxon>Basidiomycota</taxon>
        <taxon>Agaricomycotina</taxon>
        <taxon>Agaricomycetes</taxon>
        <taxon>Polyporales</taxon>
        <taxon>Polyporaceae</taxon>
        <taxon>Polyporus</taxon>
    </lineage>
</organism>
<proteinExistence type="predicted"/>
<accession>A0A5C3NZC6</accession>
<keyword evidence="3" id="KW-1185">Reference proteome</keyword>
<feature type="chain" id="PRO_5022716205" description="C2H2-type domain-containing protein" evidence="1">
    <location>
        <begin position="20"/>
        <end position="215"/>
    </location>
</feature>
<dbReference type="Proteomes" id="UP000308197">
    <property type="component" value="Unassembled WGS sequence"/>
</dbReference>